<dbReference type="CDD" id="cd02440">
    <property type="entry name" value="AdoMet_MTases"/>
    <property type="match status" value="1"/>
</dbReference>
<dbReference type="SMART" id="SM00650">
    <property type="entry name" value="rADc"/>
    <property type="match status" value="1"/>
</dbReference>
<evidence type="ECO:0000313" key="7">
    <source>
        <dbReference type="Proteomes" id="UP001595698"/>
    </source>
</evidence>
<protein>
    <submittedName>
        <fullName evidence="6">Class I SAM-dependent methyltransferase</fullName>
        <ecNumber evidence="6">2.1.1.222</ecNumber>
        <ecNumber evidence="6">2.1.1.64</ecNumber>
    </submittedName>
</protein>
<comment type="similarity">
    <text evidence="1">Belongs to the methyltransferase superfamily.</text>
</comment>
<dbReference type="EMBL" id="JBHSBC010000034">
    <property type="protein sequence ID" value="MFC3984438.1"/>
    <property type="molecule type" value="Genomic_DNA"/>
</dbReference>
<reference evidence="7" key="1">
    <citation type="journal article" date="2019" name="Int. J. Syst. Evol. Microbiol.">
        <title>The Global Catalogue of Microorganisms (GCM) 10K type strain sequencing project: providing services to taxonomists for standard genome sequencing and annotation.</title>
        <authorList>
            <consortium name="The Broad Institute Genomics Platform"/>
            <consortium name="The Broad Institute Genome Sequencing Center for Infectious Disease"/>
            <person name="Wu L."/>
            <person name="Ma J."/>
        </authorList>
    </citation>
    <scope>NUCLEOTIDE SEQUENCE [LARGE SCALE GENOMIC DNA]</scope>
    <source>
        <strain evidence="7">TBRC 7912</strain>
    </source>
</reference>
<dbReference type="PANTHER" id="PTHR44942:SF4">
    <property type="entry name" value="METHYLTRANSFERASE TYPE 11 DOMAIN-CONTAINING PROTEIN"/>
    <property type="match status" value="1"/>
</dbReference>
<sequence length="263" mass="29070">MNTDNRVRRRELFNKDADGYRSSRPGYPTRAYRLLEEAGALRPGAKVLEIGAGSGQATRELLDRGADVCAVELGADFAARLRAEFHDRPLTVIEGDFDTLPDLSGDFDLVVCASSLHWLDRSTALRRIACLLRPGGWIAAWWTVYGNPARPTPFRSALNAVLRHHRPAGVLDVVGPFDRDVWIEALGAASFEGIRTEVIQWPMTMSAQELSRLYATFAAVRELSEPVRDALLRDIEATAEALGGRVTEHCVTVAYLARRNLLG</sequence>
<proteinExistence type="inferred from homology"/>
<evidence type="ECO:0000256" key="1">
    <source>
        <dbReference type="ARBA" id="ARBA00008361"/>
    </source>
</evidence>
<keyword evidence="2 6" id="KW-0489">Methyltransferase</keyword>
<evidence type="ECO:0000256" key="3">
    <source>
        <dbReference type="ARBA" id="ARBA00022679"/>
    </source>
</evidence>
<dbReference type="Gene3D" id="3.40.50.150">
    <property type="entry name" value="Vaccinia Virus protein VP39"/>
    <property type="match status" value="1"/>
</dbReference>
<dbReference type="EC" id="2.1.1.222" evidence="6"/>
<feature type="domain" description="Ribosomal RNA adenine methylase transferase N-terminal" evidence="5">
    <location>
        <begin position="31"/>
        <end position="165"/>
    </location>
</feature>
<name>A0ABV8FAI1_9ACTN</name>
<dbReference type="PANTHER" id="PTHR44942">
    <property type="entry name" value="METHYLTRANSF_11 DOMAIN-CONTAINING PROTEIN"/>
    <property type="match status" value="1"/>
</dbReference>
<dbReference type="GO" id="GO:0061542">
    <property type="term" value="F:3-demethylubiquinol 3-O-methyltransferase activity"/>
    <property type="evidence" value="ECO:0007669"/>
    <property type="project" value="UniProtKB-EC"/>
</dbReference>
<evidence type="ECO:0000259" key="5">
    <source>
        <dbReference type="SMART" id="SM00650"/>
    </source>
</evidence>
<dbReference type="InterPro" id="IPR020598">
    <property type="entry name" value="rRNA_Ade_methylase_Trfase_N"/>
</dbReference>
<dbReference type="SUPFAM" id="SSF53335">
    <property type="entry name" value="S-adenosyl-L-methionine-dependent methyltransferases"/>
    <property type="match status" value="1"/>
</dbReference>
<dbReference type="GO" id="GO:0032259">
    <property type="term" value="P:methylation"/>
    <property type="evidence" value="ECO:0007669"/>
    <property type="project" value="UniProtKB-KW"/>
</dbReference>
<keyword evidence="7" id="KW-1185">Reference proteome</keyword>
<dbReference type="InterPro" id="IPR013216">
    <property type="entry name" value="Methyltransf_11"/>
</dbReference>
<dbReference type="Proteomes" id="UP001595698">
    <property type="component" value="Unassembled WGS sequence"/>
</dbReference>
<dbReference type="Pfam" id="PF08241">
    <property type="entry name" value="Methyltransf_11"/>
    <property type="match status" value="1"/>
</dbReference>
<comment type="caution">
    <text evidence="6">The sequence shown here is derived from an EMBL/GenBank/DDBJ whole genome shotgun (WGS) entry which is preliminary data.</text>
</comment>
<dbReference type="InterPro" id="IPR029063">
    <property type="entry name" value="SAM-dependent_MTases_sf"/>
</dbReference>
<organism evidence="6 7">
    <name type="scientific">Streptosporangium jomthongense</name>
    <dbReference type="NCBI Taxonomy" id="1193683"/>
    <lineage>
        <taxon>Bacteria</taxon>
        <taxon>Bacillati</taxon>
        <taxon>Actinomycetota</taxon>
        <taxon>Actinomycetes</taxon>
        <taxon>Streptosporangiales</taxon>
        <taxon>Streptosporangiaceae</taxon>
        <taxon>Streptosporangium</taxon>
    </lineage>
</organism>
<evidence type="ECO:0000313" key="6">
    <source>
        <dbReference type="EMBL" id="MFC3984438.1"/>
    </source>
</evidence>
<keyword evidence="4" id="KW-0949">S-adenosyl-L-methionine</keyword>
<dbReference type="InterPro" id="IPR051052">
    <property type="entry name" value="Diverse_substrate_MTase"/>
</dbReference>
<accession>A0ABV8FAI1</accession>
<dbReference type="RefSeq" id="WP_386194254.1">
    <property type="nucleotide sequence ID" value="NZ_JBHSBC010000034.1"/>
</dbReference>
<keyword evidence="3 6" id="KW-0808">Transferase</keyword>
<gene>
    <name evidence="6" type="ORF">ACFOYY_30170</name>
</gene>
<evidence type="ECO:0000256" key="4">
    <source>
        <dbReference type="ARBA" id="ARBA00022691"/>
    </source>
</evidence>
<evidence type="ECO:0000256" key="2">
    <source>
        <dbReference type="ARBA" id="ARBA00022603"/>
    </source>
</evidence>
<dbReference type="EC" id="2.1.1.64" evidence="6"/>
<dbReference type="GO" id="GO:0102208">
    <property type="term" value="F:2-polyprenyl-6-hydroxyphenol methylase activity"/>
    <property type="evidence" value="ECO:0007669"/>
    <property type="project" value="UniProtKB-EC"/>
</dbReference>